<reference evidence="3" key="1">
    <citation type="journal article" date="2019" name="Int. J. Syst. Evol. Microbiol.">
        <title>The Global Catalogue of Microorganisms (GCM) 10K type strain sequencing project: providing services to taxonomists for standard genome sequencing and annotation.</title>
        <authorList>
            <consortium name="The Broad Institute Genomics Platform"/>
            <consortium name="The Broad Institute Genome Sequencing Center for Infectious Disease"/>
            <person name="Wu L."/>
            <person name="Ma J."/>
        </authorList>
    </citation>
    <scope>NUCLEOTIDE SEQUENCE [LARGE SCALE GENOMIC DNA]</scope>
    <source>
        <strain evidence="3">JCM 17137</strain>
    </source>
</reference>
<name>A0ABP7FGQ9_9ACTN</name>
<evidence type="ECO:0000313" key="3">
    <source>
        <dbReference type="Proteomes" id="UP001500908"/>
    </source>
</evidence>
<dbReference type="EMBL" id="BAABDD010000007">
    <property type="protein sequence ID" value="GAA3739504.1"/>
    <property type="molecule type" value="Genomic_DNA"/>
</dbReference>
<sequence>MAISPSRISVKRSLAVIVTAGASVLLSASAQTASAAPAEESGEYPVVNEVTPEAYVDYLENSDVPGAQDTLAEFTGLSESEQHQFLEHLQDADTTEALLDEAAEAGSASPGTRSRAQVNDGVVITRTSGMEKVDSGTGEVSPLNLAPGNYRSWYRVEQKVMGVTVTRLELNLYYHTNGSRVDDAHRLETGKRNYNFVVNVTAVNSGHWNSGGYGYGSTNWNGRIGGSIYGVDFGIDIDKRQQITVNKDGFYSGYLRNI</sequence>
<gene>
    <name evidence="2" type="ORF">GCM10022402_19090</name>
</gene>
<proteinExistence type="predicted"/>
<evidence type="ECO:0000256" key="1">
    <source>
        <dbReference type="SAM" id="SignalP"/>
    </source>
</evidence>
<protein>
    <submittedName>
        <fullName evidence="2">Uncharacterized protein</fullName>
    </submittedName>
</protein>
<feature type="chain" id="PRO_5046256712" evidence="1">
    <location>
        <begin position="36"/>
        <end position="258"/>
    </location>
</feature>
<keyword evidence="3" id="KW-1185">Reference proteome</keyword>
<dbReference type="RefSeq" id="WP_344969797.1">
    <property type="nucleotide sequence ID" value="NZ_BAABDD010000007.1"/>
</dbReference>
<dbReference type="Proteomes" id="UP001500908">
    <property type="component" value="Unassembled WGS sequence"/>
</dbReference>
<evidence type="ECO:0000313" key="2">
    <source>
        <dbReference type="EMBL" id="GAA3739504.1"/>
    </source>
</evidence>
<feature type="signal peptide" evidence="1">
    <location>
        <begin position="1"/>
        <end position="35"/>
    </location>
</feature>
<keyword evidence="1" id="KW-0732">Signal</keyword>
<organism evidence="2 3">
    <name type="scientific">Salinactinospora qingdaonensis</name>
    <dbReference type="NCBI Taxonomy" id="702744"/>
    <lineage>
        <taxon>Bacteria</taxon>
        <taxon>Bacillati</taxon>
        <taxon>Actinomycetota</taxon>
        <taxon>Actinomycetes</taxon>
        <taxon>Streptosporangiales</taxon>
        <taxon>Nocardiopsidaceae</taxon>
        <taxon>Salinactinospora</taxon>
    </lineage>
</organism>
<comment type="caution">
    <text evidence="2">The sequence shown here is derived from an EMBL/GenBank/DDBJ whole genome shotgun (WGS) entry which is preliminary data.</text>
</comment>
<accession>A0ABP7FGQ9</accession>